<proteinExistence type="predicted"/>
<sequence>MGEGVNSEKLYQKPELKKHGDLHQVTFSTHRGQTVAEQNDDLIKFAEGEARNPVRGESAGDRAIKALTRAYAGGTTRNVPFGQTETQVNRELFEKGKSEVVKKPKNPPSAN</sequence>
<feature type="compositionally biased region" description="Basic and acidic residues" evidence="1">
    <location>
        <begin position="92"/>
        <end position="102"/>
    </location>
</feature>
<dbReference type="AlphaFoldDB" id="A0A1F6AXY2"/>
<dbReference type="STRING" id="1798396.A2973_03855"/>
<accession>A0A1F6AXY2</accession>
<evidence type="ECO:0000313" key="3">
    <source>
        <dbReference type="Proteomes" id="UP000176409"/>
    </source>
</evidence>
<dbReference type="Proteomes" id="UP000176409">
    <property type="component" value="Unassembled WGS sequence"/>
</dbReference>
<name>A0A1F6AXY2_9BACT</name>
<feature type="region of interest" description="Disordered" evidence="1">
    <location>
        <begin position="92"/>
        <end position="111"/>
    </location>
</feature>
<comment type="caution">
    <text evidence="2">The sequence shown here is derived from an EMBL/GenBank/DDBJ whole genome shotgun (WGS) entry which is preliminary data.</text>
</comment>
<reference evidence="2 3" key="1">
    <citation type="journal article" date="2016" name="Nat. Commun.">
        <title>Thousands of microbial genomes shed light on interconnected biogeochemical processes in an aquifer system.</title>
        <authorList>
            <person name="Anantharaman K."/>
            <person name="Brown C.T."/>
            <person name="Hug L.A."/>
            <person name="Sharon I."/>
            <person name="Castelle C.J."/>
            <person name="Probst A.J."/>
            <person name="Thomas B.C."/>
            <person name="Singh A."/>
            <person name="Wilkins M.J."/>
            <person name="Karaoz U."/>
            <person name="Brodie E.L."/>
            <person name="Williams K.H."/>
            <person name="Hubbard S.S."/>
            <person name="Banfield J.F."/>
        </authorList>
    </citation>
    <scope>NUCLEOTIDE SEQUENCE [LARGE SCALE GENOMIC DNA]</scope>
</reference>
<evidence type="ECO:0000256" key="1">
    <source>
        <dbReference type="SAM" id="MobiDB-lite"/>
    </source>
</evidence>
<protein>
    <submittedName>
        <fullName evidence="2">Uncharacterized protein</fullName>
    </submittedName>
</protein>
<evidence type="ECO:0000313" key="2">
    <source>
        <dbReference type="EMBL" id="OGG29539.1"/>
    </source>
</evidence>
<dbReference type="EMBL" id="MFJZ01000041">
    <property type="protein sequence ID" value="OGG29539.1"/>
    <property type="molecule type" value="Genomic_DNA"/>
</dbReference>
<organism evidence="2 3">
    <name type="scientific">Candidatus Gottesmanbacteria bacterium RIFCSPLOWO2_01_FULL_49_10</name>
    <dbReference type="NCBI Taxonomy" id="1798396"/>
    <lineage>
        <taxon>Bacteria</taxon>
        <taxon>Candidatus Gottesmaniibacteriota</taxon>
    </lineage>
</organism>
<gene>
    <name evidence="2" type="ORF">A2973_03855</name>
</gene>